<dbReference type="Pfam" id="PF06695">
    <property type="entry name" value="Sm_multidrug_ex"/>
    <property type="match status" value="1"/>
</dbReference>
<organism evidence="2 3">
    <name type="scientific">Caloranaerobacter azorensis</name>
    <dbReference type="NCBI Taxonomy" id="116090"/>
    <lineage>
        <taxon>Bacteria</taxon>
        <taxon>Bacillati</taxon>
        <taxon>Bacillota</taxon>
        <taxon>Tissierellia</taxon>
        <taxon>Tissierellales</taxon>
        <taxon>Thermohalobacteraceae</taxon>
        <taxon>Caloranaerobacter</taxon>
    </lineage>
</organism>
<accession>A0A6P1YGE3</accession>
<dbReference type="KEGG" id="cazo:G3A45_09690"/>
<feature type="transmembrane region" description="Helical" evidence="1">
    <location>
        <begin position="12"/>
        <end position="37"/>
    </location>
</feature>
<dbReference type="PANTHER" id="PTHR36007">
    <property type="entry name" value="TRANSPORT PROTEIN-RELATED"/>
    <property type="match status" value="1"/>
</dbReference>
<evidence type="ECO:0000256" key="1">
    <source>
        <dbReference type="SAM" id="Phobius"/>
    </source>
</evidence>
<dbReference type="PANTHER" id="PTHR36007:SF2">
    <property type="entry name" value="TRANSPORT PROTEIN-RELATED"/>
    <property type="match status" value="1"/>
</dbReference>
<protein>
    <submittedName>
        <fullName evidence="2">Small multi-drug export protein</fullName>
    </submittedName>
</protein>
<feature type="transmembrane region" description="Helical" evidence="1">
    <location>
        <begin position="129"/>
        <end position="148"/>
    </location>
</feature>
<sequence>MMQTLKVLKDELIVILVAAGPVLELRAAIPLGIAMGFTPVQSTILSIIGNLIPVPILLKILKPLFDYLGRTKMFGKIAEWIKQRTLKKSEKVEKYRALGLFLLVAIPVPSTGAWTGCLAAALFDIEFKYSFPAITAGVVVAGLIVFILSNQVVAFM</sequence>
<keyword evidence="1" id="KW-1133">Transmembrane helix</keyword>
<dbReference type="AlphaFoldDB" id="A0A6P1YGE3"/>
<evidence type="ECO:0000313" key="2">
    <source>
        <dbReference type="EMBL" id="QIB28214.1"/>
    </source>
</evidence>
<dbReference type="EMBL" id="CP048617">
    <property type="protein sequence ID" value="QIB28214.1"/>
    <property type="molecule type" value="Genomic_DNA"/>
</dbReference>
<dbReference type="InterPro" id="IPR009577">
    <property type="entry name" value="Sm_multidrug_ex"/>
</dbReference>
<feature type="transmembrane region" description="Helical" evidence="1">
    <location>
        <begin position="43"/>
        <end position="61"/>
    </location>
</feature>
<dbReference type="Proteomes" id="UP000464452">
    <property type="component" value="Chromosome"/>
</dbReference>
<evidence type="ECO:0000313" key="3">
    <source>
        <dbReference type="Proteomes" id="UP000464452"/>
    </source>
</evidence>
<feature type="transmembrane region" description="Helical" evidence="1">
    <location>
        <begin position="97"/>
        <end position="123"/>
    </location>
</feature>
<name>A0A6P1YGE3_9FIRM</name>
<keyword evidence="1" id="KW-0812">Transmembrane</keyword>
<reference evidence="2 3" key="1">
    <citation type="submission" date="2020-02" db="EMBL/GenBank/DDBJ databases">
        <title>Thermophilic hydrogen producing bacteria, Caloranaerobacter azorensis.</title>
        <authorList>
            <person name="Baek K."/>
        </authorList>
    </citation>
    <scope>NUCLEOTIDE SEQUENCE [LARGE SCALE GENOMIC DNA]</scope>
    <source>
        <strain evidence="2 3">T3-1</strain>
    </source>
</reference>
<gene>
    <name evidence="2" type="ORF">G3A45_09690</name>
</gene>
<proteinExistence type="predicted"/>
<keyword evidence="1" id="KW-0472">Membrane</keyword>